<feature type="transmembrane region" description="Helical" evidence="2">
    <location>
        <begin position="355"/>
        <end position="373"/>
    </location>
</feature>
<keyword evidence="2" id="KW-1133">Transmembrane helix</keyword>
<accession>A0AAE9ZS61</accession>
<feature type="transmembrane region" description="Helical" evidence="2">
    <location>
        <begin position="224"/>
        <end position="242"/>
    </location>
</feature>
<keyword evidence="2" id="KW-0472">Membrane</keyword>
<feature type="transmembrane region" description="Helical" evidence="2">
    <location>
        <begin position="532"/>
        <end position="552"/>
    </location>
</feature>
<feature type="transmembrane region" description="Helical" evidence="2">
    <location>
        <begin position="437"/>
        <end position="457"/>
    </location>
</feature>
<sequence length="965" mass="104078">MFGMICAAGFLTGITWGGAAVARRLVPSWWQEAWPVLRLALAIAVGLLAAFPVLAVPAWFGVFSPPLIGLGGWIVTWFCRHTWRAAASSSVRGNRVLAAAASGLIIWNGVFATESIFSGRDQGVYSNHAAHIARTGELRADAMFEGLFEPGNFGLASGSQAGGYFFDTAAKNIYFQFAPTFALYLAQAFGIGAFYGLFAFNPFLSGLNALLFFALARRLLSPRIAALTTAYFALNISQIWIVRITLSEVLTQTWLLAGLVLLHHALSRLDRRTFTSGVVLLASCTLARVDAYLIIIAICGLGLYLAQLPDDHPHVDRLRDMGRRGTLTALVISLIALAWGYATSPGYYADFNLKLGMMVGCAGVLAALAWVPLGPRFRARLHAGLARRGVWEGGVILLAIAAGYAVFVRPHVEPFADFVPSMGQLGRDYRENSLKDLGAYLSLPGMGFALVGLAVALRGVLQKRSLVLAPFLAVWFSYSLLYSYNPYISVDHIWKIRRFVPIVIPGFVLLAGMGLAATLARSPSPRWAGRGLGAAAIGLLGFLAFNAAPIAFTKLNGGGVAFIERIARAIPPHALVVTNVYIPLLGPLQLVEGVEMVRALPDVPAQQAQAKQVVDRALAAGRIVMTLSTTPWTSQSEKSAQRFSLTHPTLARTTNPPPREIKPRTRHAYLARLSPSGLGFEPTASTIRLGAHPLYGVAESGFLGTETSGGNSFRWTTGDARLRLPGRFSHPPLSARVDIVGAGPDGSRVQISIGGKVAFDEMVPASGGVFALDVAAVDWSQPEVEIAVRSGTFVPSQAYPDSTDDRTLGVRLAGIDLRVRPAAYEGQITLGFRRRTDVREAGLYLPETIKGQDARWTDGHATFEMDFGDATQPRQLTISTVSIPPRGTRLRVRWNGVEVEDVDLSDAANSVVVDLHDLPPSRHARLEIISDAFVPAEFYENSEDARSLGIMIAPLHLTLEPVETP</sequence>
<evidence type="ECO:0008006" key="5">
    <source>
        <dbReference type="Google" id="ProtNLM"/>
    </source>
</evidence>
<feature type="transmembrane region" description="Helical" evidence="2">
    <location>
        <begin position="181"/>
        <end position="204"/>
    </location>
</feature>
<reference evidence="3" key="1">
    <citation type="submission" date="2023-03" db="EMBL/GenBank/DDBJ databases">
        <title>Lomoglobus Profundus gen. nov., sp. nov., a novel member of the phylum Verrucomicrobia, isolated from deep-marine sediment of South China Sea.</title>
        <authorList>
            <person name="Ahmad T."/>
            <person name="Ishaq S.E."/>
            <person name="Wang F."/>
        </authorList>
    </citation>
    <scope>NUCLEOTIDE SEQUENCE</scope>
    <source>
        <strain evidence="3">LMO-M01</strain>
    </source>
</reference>
<proteinExistence type="predicted"/>
<gene>
    <name evidence="3" type="ORF">PXH66_13040</name>
</gene>
<name>A0AAE9ZS61_9BACT</name>
<dbReference type="EMBL" id="CP119075">
    <property type="protein sequence ID" value="WED63256.1"/>
    <property type="molecule type" value="Genomic_DNA"/>
</dbReference>
<keyword evidence="2" id="KW-0812">Transmembrane</keyword>
<evidence type="ECO:0000256" key="2">
    <source>
        <dbReference type="SAM" id="Phobius"/>
    </source>
</evidence>
<protein>
    <recommendedName>
        <fullName evidence="5">Glycosyltransferase RgtA/B/C/D-like domain-containing protein</fullName>
    </recommendedName>
</protein>
<feature type="transmembrane region" description="Helical" evidence="2">
    <location>
        <begin position="499"/>
        <end position="520"/>
    </location>
</feature>
<dbReference type="KEGG" id="slom:PXH66_13040"/>
<dbReference type="AlphaFoldDB" id="A0AAE9ZS61"/>
<feature type="region of interest" description="Disordered" evidence="1">
    <location>
        <begin position="643"/>
        <end position="662"/>
    </location>
</feature>
<keyword evidence="4" id="KW-1185">Reference proteome</keyword>
<feature type="transmembrane region" description="Helical" evidence="2">
    <location>
        <begin position="394"/>
        <end position="412"/>
    </location>
</feature>
<evidence type="ECO:0000256" key="1">
    <source>
        <dbReference type="SAM" id="MobiDB-lite"/>
    </source>
</evidence>
<evidence type="ECO:0000313" key="4">
    <source>
        <dbReference type="Proteomes" id="UP001218638"/>
    </source>
</evidence>
<dbReference type="RefSeq" id="WP_330928608.1">
    <property type="nucleotide sequence ID" value="NZ_CP119075.1"/>
</dbReference>
<feature type="transmembrane region" description="Helical" evidence="2">
    <location>
        <begin position="40"/>
        <end position="60"/>
    </location>
</feature>
<organism evidence="3 4">
    <name type="scientific">Synoicihabitans lomoniglobus</name>
    <dbReference type="NCBI Taxonomy" id="2909285"/>
    <lineage>
        <taxon>Bacteria</taxon>
        <taxon>Pseudomonadati</taxon>
        <taxon>Verrucomicrobiota</taxon>
        <taxon>Opitutia</taxon>
        <taxon>Opitutales</taxon>
        <taxon>Opitutaceae</taxon>
        <taxon>Synoicihabitans</taxon>
    </lineage>
</organism>
<evidence type="ECO:0000313" key="3">
    <source>
        <dbReference type="EMBL" id="WED63256.1"/>
    </source>
</evidence>
<feature type="transmembrane region" description="Helical" evidence="2">
    <location>
        <begin position="327"/>
        <end position="349"/>
    </location>
</feature>
<feature type="compositionally biased region" description="Polar residues" evidence="1">
    <location>
        <begin position="643"/>
        <end position="654"/>
    </location>
</feature>
<feature type="transmembrane region" description="Helical" evidence="2">
    <location>
        <begin position="278"/>
        <end position="306"/>
    </location>
</feature>
<feature type="transmembrane region" description="Helical" evidence="2">
    <location>
        <begin position="466"/>
        <end position="484"/>
    </location>
</feature>
<dbReference type="Proteomes" id="UP001218638">
    <property type="component" value="Chromosome"/>
</dbReference>